<name>A0A0P1ADH7_PLAHL</name>
<feature type="region of interest" description="Disordered" evidence="1">
    <location>
        <begin position="1"/>
        <end position="27"/>
    </location>
</feature>
<proteinExistence type="predicted"/>
<dbReference type="Pfam" id="PF03184">
    <property type="entry name" value="DDE_1"/>
    <property type="match status" value="1"/>
</dbReference>
<evidence type="ECO:0000313" key="3">
    <source>
        <dbReference type="EMBL" id="CEG39078.1"/>
    </source>
</evidence>
<dbReference type="EMBL" id="CCYD01000349">
    <property type="protein sequence ID" value="CEG39078.1"/>
    <property type="molecule type" value="Genomic_DNA"/>
</dbReference>
<feature type="compositionally biased region" description="Basic and acidic residues" evidence="1">
    <location>
        <begin position="12"/>
        <end position="23"/>
    </location>
</feature>
<evidence type="ECO:0000256" key="1">
    <source>
        <dbReference type="SAM" id="MobiDB-lite"/>
    </source>
</evidence>
<sequence length="470" mass="52165">MSDSASAASIDVHPRLDEHERRAPHTLSVTNDFVEDVEVVDYESDTLFPAWDDEEGERRERRETRPARALRTICPFPDFSSPEGLDGAQRRQLEAAFKVALMRAHPRPVIDPRVDYGFRPADPAVEAMNAVAGPLRLHNIVITKDELAERKALRTHFLVPQEFPLEASGQICGFAEVASQTPTSFRSRDIPATSPGIGFDPGDNVVLLDVPHDNGRHCSHQESSVAGGDDRVNRRPVTRDDLRALEDEVLRDRSSAERHAKVTYRCADALDDLNHVVRRQLRLEDYRALSKRLLAVKLANASLHATVERLAPFDMEVTALCAQNQLLIQLLGGRGPVGSAPAPTLPRSLAPDRGFASMRITVILAVSAAGKNLPPILIWKGAGLVSFEKIDGVYVTYQKKAWVDDSLLKRWIDLQFPMVNVSNGKFLIWDSMRAHISKEVKAKCQTRDIKMCVIPGGLTPYLQAGDIGIY</sequence>
<dbReference type="GO" id="GO:0003676">
    <property type="term" value="F:nucleic acid binding"/>
    <property type="evidence" value="ECO:0007669"/>
    <property type="project" value="InterPro"/>
</dbReference>
<dbReference type="RefSeq" id="XP_024575447.1">
    <property type="nucleotide sequence ID" value="XM_024724586.1"/>
</dbReference>
<dbReference type="InterPro" id="IPR004875">
    <property type="entry name" value="DDE_SF_endonuclease_dom"/>
</dbReference>
<protein>
    <submittedName>
        <fullName evidence="3">Pogo transposable element with krab domain-like</fullName>
    </submittedName>
</protein>
<reference evidence="4" key="1">
    <citation type="submission" date="2014-09" db="EMBL/GenBank/DDBJ databases">
        <authorList>
            <person name="Sharma Rahul"/>
            <person name="Thines Marco"/>
        </authorList>
    </citation>
    <scope>NUCLEOTIDE SEQUENCE [LARGE SCALE GENOMIC DNA]</scope>
</reference>
<dbReference type="GeneID" id="36404195"/>
<dbReference type="OrthoDB" id="2162928at2759"/>
<evidence type="ECO:0000259" key="2">
    <source>
        <dbReference type="Pfam" id="PF03184"/>
    </source>
</evidence>
<organism evidence="3 4">
    <name type="scientific">Plasmopara halstedii</name>
    <name type="common">Downy mildew of sunflower</name>
    <dbReference type="NCBI Taxonomy" id="4781"/>
    <lineage>
        <taxon>Eukaryota</taxon>
        <taxon>Sar</taxon>
        <taxon>Stramenopiles</taxon>
        <taxon>Oomycota</taxon>
        <taxon>Peronosporomycetes</taxon>
        <taxon>Peronosporales</taxon>
        <taxon>Peronosporaceae</taxon>
        <taxon>Plasmopara</taxon>
    </lineage>
</organism>
<feature type="domain" description="DDE-1" evidence="2">
    <location>
        <begin position="359"/>
        <end position="470"/>
    </location>
</feature>
<evidence type="ECO:0000313" key="4">
    <source>
        <dbReference type="Proteomes" id="UP000054928"/>
    </source>
</evidence>
<accession>A0A0P1ADH7</accession>
<dbReference type="AlphaFoldDB" id="A0A0P1ADH7"/>
<dbReference type="Proteomes" id="UP000054928">
    <property type="component" value="Unassembled WGS sequence"/>
</dbReference>
<keyword evidence="4" id="KW-1185">Reference proteome</keyword>